<evidence type="ECO:0000256" key="1">
    <source>
        <dbReference type="SAM" id="MobiDB-lite"/>
    </source>
</evidence>
<comment type="caution">
    <text evidence="3">The sequence shown here is derived from an EMBL/GenBank/DDBJ whole genome shotgun (WGS) entry which is preliminary data.</text>
</comment>
<gene>
    <name evidence="3" type="ORF">GCM10022255_094860</name>
</gene>
<sequence>MRRSRTSTRDDIVAQTLARNRLGVPAVVFFVLAAAAPMTVVACGATTGWAVTGVKGIPIAYLAIAAVLAMFSVGYTAMSRRIVNSGAFYSYIAQGLGRAAGVAAAPSGHASTTKSPVSSTGAHCSTRGCAPPSSGDPTTTRNPRPTLRPPCRGPVSRGSDRPAQRSRWAARIPKAEDASATRADQQPAETSSAPASASSALA</sequence>
<evidence type="ECO:0000313" key="3">
    <source>
        <dbReference type="EMBL" id="GAA4261607.1"/>
    </source>
</evidence>
<feature type="compositionally biased region" description="Low complexity" evidence="1">
    <location>
        <begin position="191"/>
        <end position="202"/>
    </location>
</feature>
<dbReference type="EMBL" id="BAABAT010000046">
    <property type="protein sequence ID" value="GAA4261607.1"/>
    <property type="molecule type" value="Genomic_DNA"/>
</dbReference>
<keyword evidence="4" id="KW-1185">Reference proteome</keyword>
<name>A0ABP8DQB9_9ACTN</name>
<organism evidence="3 4">
    <name type="scientific">Dactylosporangium darangshiense</name>
    <dbReference type="NCBI Taxonomy" id="579108"/>
    <lineage>
        <taxon>Bacteria</taxon>
        <taxon>Bacillati</taxon>
        <taxon>Actinomycetota</taxon>
        <taxon>Actinomycetes</taxon>
        <taxon>Micromonosporales</taxon>
        <taxon>Micromonosporaceae</taxon>
        <taxon>Dactylosporangium</taxon>
    </lineage>
</organism>
<keyword evidence="2" id="KW-0812">Transmembrane</keyword>
<dbReference type="Proteomes" id="UP001500620">
    <property type="component" value="Unassembled WGS sequence"/>
</dbReference>
<feature type="transmembrane region" description="Helical" evidence="2">
    <location>
        <begin position="57"/>
        <end position="78"/>
    </location>
</feature>
<keyword evidence="2" id="KW-1133">Transmembrane helix</keyword>
<keyword evidence="2" id="KW-0472">Membrane</keyword>
<protein>
    <recommendedName>
        <fullName evidence="5">Amino acid permease/ SLC12A domain-containing protein</fullName>
    </recommendedName>
</protein>
<evidence type="ECO:0008006" key="5">
    <source>
        <dbReference type="Google" id="ProtNLM"/>
    </source>
</evidence>
<proteinExistence type="predicted"/>
<accession>A0ABP8DQB9</accession>
<reference evidence="4" key="1">
    <citation type="journal article" date="2019" name="Int. J. Syst. Evol. Microbiol.">
        <title>The Global Catalogue of Microorganisms (GCM) 10K type strain sequencing project: providing services to taxonomists for standard genome sequencing and annotation.</title>
        <authorList>
            <consortium name="The Broad Institute Genomics Platform"/>
            <consortium name="The Broad Institute Genome Sequencing Center for Infectious Disease"/>
            <person name="Wu L."/>
            <person name="Ma J."/>
        </authorList>
    </citation>
    <scope>NUCLEOTIDE SEQUENCE [LARGE SCALE GENOMIC DNA]</scope>
    <source>
        <strain evidence="4">JCM 17441</strain>
    </source>
</reference>
<feature type="region of interest" description="Disordered" evidence="1">
    <location>
        <begin position="106"/>
        <end position="202"/>
    </location>
</feature>
<evidence type="ECO:0000313" key="4">
    <source>
        <dbReference type="Proteomes" id="UP001500620"/>
    </source>
</evidence>
<evidence type="ECO:0000256" key="2">
    <source>
        <dbReference type="SAM" id="Phobius"/>
    </source>
</evidence>
<feature type="compositionally biased region" description="Polar residues" evidence="1">
    <location>
        <begin position="111"/>
        <end position="123"/>
    </location>
</feature>
<feature type="transmembrane region" description="Helical" evidence="2">
    <location>
        <begin position="27"/>
        <end position="51"/>
    </location>
</feature>